<dbReference type="Proteomes" id="UP000005242">
    <property type="component" value="Unassembled WGS sequence"/>
</dbReference>
<sequence length="986" mass="108939">MTDGISEIGRVDVNGRVIGIDKIIFQTHESLLLTLDHPQAQLVILSLSYENGVIKHIVECTKMLVETTGEPSYEYCNSIVDKSTQIGVSHLWQGQLHAFKLSYDDRRKTHIIDGRNSQIDHSVVLSMAFLATDKDEKPTLCRLVQSADVDNPLLVFEHLICKEDYVDISQTVLRIETQCPSAQKIVAVEGKKRAVLVIGAFGCEYYEIPKKDLKGVRRKSSTTVTSPQVVDMEHLSVKSPMAAVRGYTAVNDSCTAWLIGDEKGDIYYISISNFLEITLVGNSSVASTLQHLGSGFLFLGSQNEDSKLLVVQTNPVRIVELENYTNLAPVSDMALTHPDGIQGQLVVCSGSNKTGKLRVVTTGIGLCDIYQVGLGDSISNVFILGSHLLVSYLSTTKIYDIPNGLYGTFDESVAYQDVRRDMPTLSVVSSGGRHGIYQSNLLTIFDDSGNLVERKETEIDFVSVSEDLESVLVVGVEGLVLHQKGQRRNLHKPEHAATYAILDDNHIVYTTWTDYSVNIVDSRSNELIYSCKSRDDTPILSLLVENKVVLAGSADGSLYAFRFDEHLKSVDIQTVAIGSTPVCLTRSNDGLIFALCDVPSIVTLDNTRLRYSSININYINGLTSYKTNDMVNYVFVQNDQLKFSRILSTENRVHIHSIEMGADVPRQVAYKEDRYAVGCVRNAYRSDRTLYESSSCVKLLDNNYEQLAQMEMEKDEIVSVVESLSIANMEVFVVGTYYNNETEGTEEATKGRFIILLVKDDKFIIASSFLVPGCVYAVCGIDQKLAVAVNYQVRVYDIESIRDDTYKMRFIASYGNAFVVVSLTSVGKILVVADFLKSAIYLQLDTERGALTQVGYDTAQRWSSLVVALDDGNEETFTTLGADIRFHLFALDRTSSGITSRTLAQLPDNVSAIERAKTRSGDKLQPLAIYGTSAGAICALASADSSYEGLNGGRVKVRQEVGTRQDQNVVDGDILSAHDDELQRLL</sequence>
<dbReference type="AlphaFoldDB" id="I4Y6J1"/>
<dbReference type="RefSeq" id="XP_006960381.1">
    <property type="nucleotide sequence ID" value="XM_006960319.1"/>
</dbReference>
<reference evidence="8 9" key="1">
    <citation type="journal article" date="2012" name="Fungal Genet. Biol.">
        <title>The genome of the xerotolerant mold Wallemia sebi reveals adaptations to osmotic stress and suggests cryptic sexual reproduction.</title>
        <authorList>
            <person name="Padamsee M."/>
            <person name="Kumar T.K.A."/>
            <person name="Riley R."/>
            <person name="Binder M."/>
            <person name="Boyd A."/>
            <person name="Calvo A.M."/>
            <person name="Furukawa K."/>
            <person name="Hesse C."/>
            <person name="Hohmann S."/>
            <person name="James T.Y."/>
            <person name="LaButti K."/>
            <person name="Lapidus A."/>
            <person name="Lindquist E."/>
            <person name="Lucas S."/>
            <person name="Miller K."/>
            <person name="Shantappa S."/>
            <person name="Grigoriev I.V."/>
            <person name="Hibbett D.S."/>
            <person name="McLaughlin D.J."/>
            <person name="Spatafora J.W."/>
            <person name="Aime M.C."/>
        </authorList>
    </citation>
    <scope>NUCLEOTIDE SEQUENCE [LARGE SCALE GENOMIC DNA]</scope>
    <source>
        <strain evidence="9">ATCC MYA-4683 / CBS 633.66</strain>
    </source>
</reference>
<evidence type="ECO:0000313" key="9">
    <source>
        <dbReference type="Proteomes" id="UP000005242"/>
    </source>
</evidence>
<keyword evidence="4" id="KW-0539">Nucleus</keyword>
<dbReference type="PANTHER" id="PTHR10644">
    <property type="entry name" value="DNA REPAIR/RNA PROCESSING CPSF FAMILY"/>
    <property type="match status" value="1"/>
</dbReference>
<protein>
    <recommendedName>
        <fullName evidence="3">DNA damage-binding protein 1</fullName>
    </recommendedName>
</protein>
<dbReference type="GeneID" id="18471782"/>
<feature type="domain" description="RSE1/DDB1/CPSF1 C-terminal" evidence="5">
    <location>
        <begin position="695"/>
        <end position="944"/>
    </location>
</feature>
<dbReference type="InterPro" id="IPR011047">
    <property type="entry name" value="Quinoprotein_ADH-like_sf"/>
</dbReference>
<dbReference type="InterPro" id="IPR015943">
    <property type="entry name" value="WD40/YVTN_repeat-like_dom_sf"/>
</dbReference>
<dbReference type="GO" id="GO:0005634">
    <property type="term" value="C:nucleus"/>
    <property type="evidence" value="ECO:0007669"/>
    <property type="project" value="UniProtKB-SubCell"/>
</dbReference>
<dbReference type="InterPro" id="IPR004871">
    <property type="entry name" value="RSE1/DDB1/CPSF1_C"/>
</dbReference>
<dbReference type="Pfam" id="PF23726">
    <property type="entry name" value="Beta-prop_RSE1_2nd"/>
    <property type="match status" value="1"/>
</dbReference>
<dbReference type="GO" id="GO:0003676">
    <property type="term" value="F:nucleic acid binding"/>
    <property type="evidence" value="ECO:0007669"/>
    <property type="project" value="InterPro"/>
</dbReference>
<keyword evidence="9" id="KW-1185">Reference proteome</keyword>
<evidence type="ECO:0000313" key="8">
    <source>
        <dbReference type="EMBL" id="EIM19583.1"/>
    </source>
</evidence>
<evidence type="ECO:0000259" key="7">
    <source>
        <dbReference type="Pfam" id="PF23726"/>
    </source>
</evidence>
<comment type="subcellular location">
    <subcellularLocation>
        <location evidence="1">Nucleus</location>
    </subcellularLocation>
</comment>
<feature type="domain" description="RSE1/DDB1/CPSF1 first beta-propeller" evidence="6">
    <location>
        <begin position="8"/>
        <end position="320"/>
    </location>
</feature>
<comment type="similarity">
    <text evidence="2">Belongs to the DDB1 family.</text>
</comment>
<evidence type="ECO:0000256" key="3">
    <source>
        <dbReference type="ARBA" id="ARBA00014577"/>
    </source>
</evidence>
<dbReference type="OMA" id="IVDFCLF"/>
<proteinExistence type="inferred from homology"/>
<dbReference type="Gene3D" id="2.130.10.10">
    <property type="entry name" value="YVTN repeat-like/Quinoprotein amine dehydrogenase"/>
    <property type="match status" value="3"/>
</dbReference>
<dbReference type="InterPro" id="IPR050358">
    <property type="entry name" value="RSE1/DDB1/CFT1"/>
</dbReference>
<gene>
    <name evidence="8" type="ORF">WALSEDRAFT_33953</name>
</gene>
<accession>I4Y6J1</accession>
<dbReference type="OrthoDB" id="433457at2759"/>
<dbReference type="eggNOG" id="KOG1897">
    <property type="taxonomic scope" value="Eukaryota"/>
</dbReference>
<dbReference type="InterPro" id="IPR018846">
    <property type="entry name" value="Beta-prop_RSE1/DDB1/CPSF1_1st"/>
</dbReference>
<organism evidence="8 9">
    <name type="scientific">Wallemia mellicola (strain ATCC MYA-4683 / CBS 633.66)</name>
    <name type="common">Wallemia sebi (CBS 633.66)</name>
    <dbReference type="NCBI Taxonomy" id="671144"/>
    <lineage>
        <taxon>Eukaryota</taxon>
        <taxon>Fungi</taxon>
        <taxon>Dikarya</taxon>
        <taxon>Basidiomycota</taxon>
        <taxon>Wallemiomycotina</taxon>
        <taxon>Wallemiomycetes</taxon>
        <taxon>Wallemiales</taxon>
        <taxon>Wallemiaceae</taxon>
        <taxon>Wallemia</taxon>
    </lineage>
</organism>
<feature type="domain" description="RSE1/DDB1/CPSF1 second beta-propeller" evidence="7">
    <location>
        <begin position="442"/>
        <end position="645"/>
    </location>
</feature>
<dbReference type="InParanoid" id="I4Y6J1"/>
<name>I4Y6J1_WALMC</name>
<dbReference type="KEGG" id="wse:WALSEDRAFT_33953"/>
<dbReference type="InterPro" id="IPR058543">
    <property type="entry name" value="Beta-prop_RSE1/DDB1/CPSF1_2nd"/>
</dbReference>
<evidence type="ECO:0000256" key="4">
    <source>
        <dbReference type="ARBA" id="ARBA00023242"/>
    </source>
</evidence>
<dbReference type="STRING" id="671144.I4Y6J1"/>
<dbReference type="SUPFAM" id="SSF50998">
    <property type="entry name" value="Quinoprotein alcohol dehydrogenase-like"/>
    <property type="match status" value="1"/>
</dbReference>
<evidence type="ECO:0000259" key="6">
    <source>
        <dbReference type="Pfam" id="PF10433"/>
    </source>
</evidence>
<evidence type="ECO:0000256" key="1">
    <source>
        <dbReference type="ARBA" id="ARBA00004123"/>
    </source>
</evidence>
<evidence type="ECO:0000259" key="5">
    <source>
        <dbReference type="Pfam" id="PF03178"/>
    </source>
</evidence>
<dbReference type="Pfam" id="PF03178">
    <property type="entry name" value="CPSF_A"/>
    <property type="match status" value="1"/>
</dbReference>
<dbReference type="EMBL" id="JH668248">
    <property type="protein sequence ID" value="EIM19583.1"/>
    <property type="molecule type" value="Genomic_DNA"/>
</dbReference>
<evidence type="ECO:0000256" key="2">
    <source>
        <dbReference type="ARBA" id="ARBA00007453"/>
    </source>
</evidence>
<dbReference type="Pfam" id="PF10433">
    <property type="entry name" value="Beta-prop_RSE1_1st"/>
    <property type="match status" value="1"/>
</dbReference>
<dbReference type="HOGENOM" id="CLU_302513_0_0_1"/>